<dbReference type="InterPro" id="IPR050360">
    <property type="entry name" value="MFS_Sugar_Transporters"/>
</dbReference>
<evidence type="ECO:0000256" key="3">
    <source>
        <dbReference type="ARBA" id="ARBA00022448"/>
    </source>
</evidence>
<evidence type="ECO:0000313" key="12">
    <source>
        <dbReference type="Proteomes" id="UP000019384"/>
    </source>
</evidence>
<accession>W6MIG0</accession>
<reference evidence="11" key="2">
    <citation type="submission" date="2014-02" db="EMBL/GenBank/DDBJ databases">
        <title>Complete DNA sequence of /Kuraishia capsulata/ illustrates novel genomic features among budding yeasts (/Saccharomycotina/).</title>
        <authorList>
            <person name="Morales L."/>
            <person name="Noel B."/>
            <person name="Porcel B."/>
            <person name="Marcet-Houben M."/>
            <person name="Hullo M-F."/>
            <person name="Sacerdot C."/>
            <person name="Tekaia F."/>
            <person name="Leh-Louis V."/>
            <person name="Despons L."/>
            <person name="Khanna V."/>
            <person name="Aury J-M."/>
            <person name="Barbe V."/>
            <person name="Couloux A."/>
            <person name="Labadie K."/>
            <person name="Pelletier E."/>
            <person name="Souciet J-L."/>
            <person name="Boekhout T."/>
            <person name="Gabaldon T."/>
            <person name="Wincker P."/>
            <person name="Dujon B."/>
        </authorList>
    </citation>
    <scope>NUCLEOTIDE SEQUENCE</scope>
    <source>
        <strain evidence="11">CBS 1993</strain>
    </source>
</reference>
<dbReference type="GO" id="GO:0005351">
    <property type="term" value="F:carbohydrate:proton symporter activity"/>
    <property type="evidence" value="ECO:0007669"/>
    <property type="project" value="TreeGrafter"/>
</dbReference>
<dbReference type="HOGENOM" id="CLU_001265_11_0_1"/>
<dbReference type="RefSeq" id="XP_022458256.1">
    <property type="nucleotide sequence ID" value="XM_022604479.1"/>
</dbReference>
<feature type="transmembrane region" description="Helical" evidence="9">
    <location>
        <begin position="152"/>
        <end position="172"/>
    </location>
</feature>
<proteinExistence type="inferred from homology"/>
<keyword evidence="3 7" id="KW-0813">Transport</keyword>
<dbReference type="Proteomes" id="UP000019384">
    <property type="component" value="Unassembled WGS sequence"/>
</dbReference>
<feature type="transmembrane region" description="Helical" evidence="9">
    <location>
        <begin position="463"/>
        <end position="480"/>
    </location>
</feature>
<dbReference type="NCBIfam" id="TIGR00879">
    <property type="entry name" value="SP"/>
    <property type="match status" value="1"/>
</dbReference>
<evidence type="ECO:0000256" key="2">
    <source>
        <dbReference type="ARBA" id="ARBA00010992"/>
    </source>
</evidence>
<evidence type="ECO:0000259" key="10">
    <source>
        <dbReference type="PROSITE" id="PS50850"/>
    </source>
</evidence>
<evidence type="ECO:0000256" key="4">
    <source>
        <dbReference type="ARBA" id="ARBA00022692"/>
    </source>
</evidence>
<evidence type="ECO:0000256" key="8">
    <source>
        <dbReference type="SAM" id="MobiDB-lite"/>
    </source>
</evidence>
<feature type="region of interest" description="Disordered" evidence="8">
    <location>
        <begin position="516"/>
        <end position="543"/>
    </location>
</feature>
<dbReference type="Pfam" id="PF00083">
    <property type="entry name" value="Sugar_tr"/>
    <property type="match status" value="1"/>
</dbReference>
<keyword evidence="5 9" id="KW-1133">Transmembrane helix</keyword>
<feature type="transmembrane region" description="Helical" evidence="9">
    <location>
        <begin position="295"/>
        <end position="314"/>
    </location>
</feature>
<gene>
    <name evidence="11" type="ORF">KUCA_T00002220001</name>
</gene>
<dbReference type="AlphaFoldDB" id="W6MIG0"/>
<feature type="transmembrane region" description="Helical" evidence="9">
    <location>
        <begin position="394"/>
        <end position="416"/>
    </location>
</feature>
<feature type="compositionally biased region" description="Basic and acidic residues" evidence="8">
    <location>
        <begin position="516"/>
        <end position="536"/>
    </location>
</feature>
<feature type="transmembrane region" description="Helical" evidence="9">
    <location>
        <begin position="209"/>
        <end position="232"/>
    </location>
</feature>
<keyword evidence="12" id="KW-1185">Reference proteome</keyword>
<evidence type="ECO:0000256" key="9">
    <source>
        <dbReference type="SAM" id="Phobius"/>
    </source>
</evidence>
<reference evidence="11" key="1">
    <citation type="submission" date="2013-12" db="EMBL/GenBank/DDBJ databases">
        <authorList>
            <person name="Genoscope - CEA"/>
        </authorList>
    </citation>
    <scope>NUCLEOTIDE SEQUENCE</scope>
    <source>
        <strain evidence="11">CBS 1993</strain>
    </source>
</reference>
<feature type="domain" description="Major facilitator superfamily (MFS) profile" evidence="10">
    <location>
        <begin position="41"/>
        <end position="485"/>
    </location>
</feature>
<evidence type="ECO:0000256" key="7">
    <source>
        <dbReference type="RuleBase" id="RU003346"/>
    </source>
</evidence>
<dbReference type="InterPro" id="IPR003663">
    <property type="entry name" value="Sugar/inositol_transpt"/>
</dbReference>
<dbReference type="EMBL" id="HG793126">
    <property type="protein sequence ID" value="CDK26249.1"/>
    <property type="molecule type" value="Genomic_DNA"/>
</dbReference>
<dbReference type="InterPro" id="IPR005828">
    <property type="entry name" value="MFS_sugar_transport-like"/>
</dbReference>
<dbReference type="SUPFAM" id="SSF103473">
    <property type="entry name" value="MFS general substrate transporter"/>
    <property type="match status" value="1"/>
</dbReference>
<feature type="transmembrane region" description="Helical" evidence="9">
    <location>
        <begin position="334"/>
        <end position="355"/>
    </location>
</feature>
<evidence type="ECO:0000313" key="11">
    <source>
        <dbReference type="EMBL" id="CDK26249.1"/>
    </source>
</evidence>
<evidence type="ECO:0000256" key="6">
    <source>
        <dbReference type="ARBA" id="ARBA00023136"/>
    </source>
</evidence>
<feature type="transmembrane region" description="Helical" evidence="9">
    <location>
        <begin position="362"/>
        <end position="382"/>
    </location>
</feature>
<keyword evidence="6 9" id="KW-0472">Membrane</keyword>
<feature type="transmembrane region" description="Helical" evidence="9">
    <location>
        <begin position="179"/>
        <end position="203"/>
    </location>
</feature>
<dbReference type="InterPro" id="IPR036259">
    <property type="entry name" value="MFS_trans_sf"/>
</dbReference>
<evidence type="ECO:0000256" key="5">
    <source>
        <dbReference type="ARBA" id="ARBA00022989"/>
    </source>
</evidence>
<feature type="transmembrane region" description="Helical" evidence="9">
    <location>
        <begin position="121"/>
        <end position="140"/>
    </location>
</feature>
<protein>
    <recommendedName>
        <fullName evidence="10">Major facilitator superfamily (MFS) profile domain-containing protein</fullName>
    </recommendedName>
</protein>
<dbReference type="GeneID" id="34519644"/>
<dbReference type="GO" id="GO:0016020">
    <property type="term" value="C:membrane"/>
    <property type="evidence" value="ECO:0007669"/>
    <property type="project" value="UniProtKB-SubCell"/>
</dbReference>
<dbReference type="InterPro" id="IPR020846">
    <property type="entry name" value="MFS_dom"/>
</dbReference>
<dbReference type="Gene3D" id="1.20.1250.20">
    <property type="entry name" value="MFS general substrate transporter like domains"/>
    <property type="match status" value="1"/>
</dbReference>
<dbReference type="PANTHER" id="PTHR48022">
    <property type="entry name" value="PLASTIDIC GLUCOSE TRANSPORTER 4"/>
    <property type="match status" value="1"/>
</dbReference>
<dbReference type="STRING" id="1382522.W6MIG0"/>
<organism evidence="11 12">
    <name type="scientific">Kuraishia capsulata CBS 1993</name>
    <dbReference type="NCBI Taxonomy" id="1382522"/>
    <lineage>
        <taxon>Eukaryota</taxon>
        <taxon>Fungi</taxon>
        <taxon>Dikarya</taxon>
        <taxon>Ascomycota</taxon>
        <taxon>Saccharomycotina</taxon>
        <taxon>Pichiomycetes</taxon>
        <taxon>Pichiales</taxon>
        <taxon>Pichiaceae</taxon>
        <taxon>Kuraishia</taxon>
    </lineage>
</organism>
<dbReference type="OrthoDB" id="6612291at2759"/>
<comment type="similarity">
    <text evidence="2 7">Belongs to the major facilitator superfamily. Sugar transporter (TC 2.A.1.1) family.</text>
</comment>
<keyword evidence="4 9" id="KW-0812">Transmembrane</keyword>
<dbReference type="PROSITE" id="PS50850">
    <property type="entry name" value="MFS"/>
    <property type="match status" value="1"/>
</dbReference>
<evidence type="ECO:0000256" key="1">
    <source>
        <dbReference type="ARBA" id="ARBA00004141"/>
    </source>
</evidence>
<feature type="transmembrane region" description="Helical" evidence="9">
    <location>
        <begin position="428"/>
        <end position="451"/>
    </location>
</feature>
<name>W6MIG0_9ASCO</name>
<feature type="transmembrane region" description="Helical" evidence="9">
    <location>
        <begin position="35"/>
        <end position="54"/>
    </location>
</feature>
<comment type="subcellular location">
    <subcellularLocation>
        <location evidence="1">Membrane</location>
        <topology evidence="1">Multi-pass membrane protein</topology>
    </subcellularLocation>
</comment>
<dbReference type="PANTHER" id="PTHR48022:SF22">
    <property type="entry name" value="MAJOR FACILITATOR SUPERFAMILY (MFS) PROFILE DOMAIN-CONTAINING PROTEIN"/>
    <property type="match status" value="1"/>
</dbReference>
<dbReference type="FunFam" id="1.20.1250.20:FF:000078">
    <property type="entry name" value="MFS maltose transporter, putative"/>
    <property type="match status" value="1"/>
</dbReference>
<sequence length="543" mass="60456">MTTDLVHSENVALNQAAQTQVEDNTLTNWQTIKKYPYAVYCCFVVIWMFVLCSFENQAGGIVVSIPEFRKNFGHPYTTSTGEIGYVIEASWQSAFSGVPIAAGIVGQNVGSFLADRVGKKWTLFAHVLLSVAFIALEFAATNVQMFLAGKTLNGYCVCLIQAVGVTYVSEIAPLRLRGLVVSICNVSFCIGPLVCFIINYSISHKESPWAYKAVFASQWGFAAVTLPLLFFLPESPWFYVLKGRIDKAEQCYRKLLKDPVAAHEQATVAHVTVQQNAEFERSSSYIDCFKGRDKWRTLISAVPLIIQNMSGVYFTSNYTTYFFELAGYDTASSFRLTVGAQCLSIGGNIAAWFVVDRFGRRANLLWGTMLISVTDFIIGGAGCSRNPKAVTTTVAFMVLYGFCYNLGVGAVAYPIASENARSSLRNKTVSLSFSFHSMIGMMWSFVLPYIFNPDKANLGAKTMFIFASISALLTIYVYFFQTETAHRSFEEIDEMYDKKVPFRKFQDYETEVSKIGHDQIDGGRDEKALESEHLETVDTGESD</sequence>